<name>K9GUZ1_9PROT</name>
<dbReference type="STRING" id="1238182.C882_0765"/>
<dbReference type="EMBL" id="ANHY01000015">
    <property type="protein sequence ID" value="EKV28554.1"/>
    <property type="molecule type" value="Genomic_DNA"/>
</dbReference>
<accession>K9GUZ1</accession>
<dbReference type="RefSeq" id="WP_009541422.1">
    <property type="nucleotide sequence ID" value="NZ_ANHY01000015.1"/>
</dbReference>
<dbReference type="AlphaFoldDB" id="K9GUZ1"/>
<dbReference type="OrthoDB" id="7307348at2"/>
<reference evidence="1 2" key="1">
    <citation type="journal article" date="2013" name="Genome Announc.">
        <title>Draft Genome Sequence of an Alphaproteobacterium, Caenispirillum salinarum AK4(T), Isolated from a Solar Saltern.</title>
        <authorList>
            <person name="Khatri I."/>
            <person name="Singh A."/>
            <person name="Korpole S."/>
            <person name="Pinnaka A.K."/>
            <person name="Subramanian S."/>
        </authorList>
    </citation>
    <scope>NUCLEOTIDE SEQUENCE [LARGE SCALE GENOMIC DNA]</scope>
    <source>
        <strain evidence="1 2">AK4</strain>
    </source>
</reference>
<protein>
    <submittedName>
        <fullName evidence="1">Uncharacterized protein</fullName>
    </submittedName>
</protein>
<proteinExistence type="predicted"/>
<keyword evidence="2" id="KW-1185">Reference proteome</keyword>
<dbReference type="Proteomes" id="UP000009881">
    <property type="component" value="Unassembled WGS sequence"/>
</dbReference>
<evidence type="ECO:0000313" key="2">
    <source>
        <dbReference type="Proteomes" id="UP000009881"/>
    </source>
</evidence>
<dbReference type="eggNOG" id="ENOG5033I0M">
    <property type="taxonomic scope" value="Bacteria"/>
</dbReference>
<sequence length="70" mass="7353">MSTVMIKVAGEGLVAKAHRLADPGPTSGSSIVYEVTDVPEGLSADDVVSRFKGFAAPQDRYEIAFSELPA</sequence>
<comment type="caution">
    <text evidence="1">The sequence shown here is derived from an EMBL/GenBank/DDBJ whole genome shotgun (WGS) entry which is preliminary data.</text>
</comment>
<organism evidence="1 2">
    <name type="scientific">Caenispirillum salinarum AK4</name>
    <dbReference type="NCBI Taxonomy" id="1238182"/>
    <lineage>
        <taxon>Bacteria</taxon>
        <taxon>Pseudomonadati</taxon>
        <taxon>Pseudomonadota</taxon>
        <taxon>Alphaproteobacteria</taxon>
        <taxon>Rhodospirillales</taxon>
        <taxon>Novispirillaceae</taxon>
        <taxon>Caenispirillum</taxon>
    </lineage>
</organism>
<gene>
    <name evidence="1" type="ORF">C882_0765</name>
</gene>
<evidence type="ECO:0000313" key="1">
    <source>
        <dbReference type="EMBL" id="EKV28554.1"/>
    </source>
</evidence>